<name>A0A366H1G1_9BACT</name>
<comment type="caution">
    <text evidence="2">The sequence shown here is derived from an EMBL/GenBank/DDBJ whole genome shotgun (WGS) entry which is preliminary data.</text>
</comment>
<dbReference type="InterPro" id="IPR016181">
    <property type="entry name" value="Acyl_CoA_acyltransferase"/>
</dbReference>
<evidence type="ECO:0000313" key="2">
    <source>
        <dbReference type="EMBL" id="RBP35714.1"/>
    </source>
</evidence>
<evidence type="ECO:0000259" key="1">
    <source>
        <dbReference type="Pfam" id="PF04377"/>
    </source>
</evidence>
<dbReference type="GO" id="GO:0004057">
    <property type="term" value="F:arginyl-tRNA--protein transferase activity"/>
    <property type="evidence" value="ECO:0007669"/>
    <property type="project" value="InterPro"/>
</dbReference>
<accession>A0A366H1G1</accession>
<dbReference type="PANTHER" id="PTHR21367:SF1">
    <property type="entry name" value="ARGINYL-TRNA--PROTEIN TRANSFERASE 1"/>
    <property type="match status" value="1"/>
</dbReference>
<keyword evidence="2" id="KW-0808">Transferase</keyword>
<dbReference type="Pfam" id="PF04377">
    <property type="entry name" value="ATE_C"/>
    <property type="match status" value="1"/>
</dbReference>
<protein>
    <submittedName>
        <fullName evidence="2">Arginine-tRNA-protein transferase</fullName>
    </submittedName>
</protein>
<gene>
    <name evidence="2" type="ORF">DES53_12083</name>
</gene>
<dbReference type="AlphaFoldDB" id="A0A366H1G1"/>
<dbReference type="OrthoDB" id="9782022at2"/>
<dbReference type="Proteomes" id="UP000253426">
    <property type="component" value="Unassembled WGS sequence"/>
</dbReference>
<dbReference type="EMBL" id="QNRR01000020">
    <property type="protein sequence ID" value="RBP35714.1"/>
    <property type="molecule type" value="Genomic_DNA"/>
</dbReference>
<dbReference type="InterPro" id="IPR030700">
    <property type="entry name" value="N-end_Aminoacyl_Trfase"/>
</dbReference>
<dbReference type="SUPFAM" id="SSF55729">
    <property type="entry name" value="Acyl-CoA N-acyltransferases (Nat)"/>
    <property type="match status" value="1"/>
</dbReference>
<dbReference type="RefSeq" id="WP_113962257.1">
    <property type="nucleotide sequence ID" value="NZ_QNRR01000020.1"/>
</dbReference>
<dbReference type="GO" id="GO:0005737">
    <property type="term" value="C:cytoplasm"/>
    <property type="evidence" value="ECO:0007669"/>
    <property type="project" value="TreeGrafter"/>
</dbReference>
<dbReference type="InterPro" id="IPR007472">
    <property type="entry name" value="N-end_Aminoacyl_Trfase_C"/>
</dbReference>
<proteinExistence type="predicted"/>
<sequence length="230" mass="26420">MSLPPLIWDTFQTLHAAPQTMDELWAEGWRHFGAEFFRYSVSPQADGWQTIVPLRLHLAELTLTKSQRRVLRKNEDVELRTVPATLSEEAKAMFLRHKARFTENIPEALTTFLSTEPNVVPCRCMEFQAWVAGELAAISYLDLGEKSVSSVYGMFEPAHAKRSLGIYTLLQEMLWAQAQGFALYYPGYATHGSSAYDYKKQLHGLEGYCWREHRWMPREDIVAETWVVGS</sequence>
<dbReference type="PANTHER" id="PTHR21367">
    <property type="entry name" value="ARGININE-TRNA-PROTEIN TRANSFERASE 1"/>
    <property type="match status" value="1"/>
</dbReference>
<reference evidence="2 3" key="1">
    <citation type="submission" date="2018-06" db="EMBL/GenBank/DDBJ databases">
        <title>Genomic Encyclopedia of Type Strains, Phase IV (KMG-IV): sequencing the most valuable type-strain genomes for metagenomic binning, comparative biology and taxonomic classification.</title>
        <authorList>
            <person name="Goeker M."/>
        </authorList>
    </citation>
    <scope>NUCLEOTIDE SEQUENCE [LARGE SCALE GENOMIC DNA]</scope>
    <source>
        <strain evidence="2 3">DSM 25532</strain>
    </source>
</reference>
<evidence type="ECO:0000313" key="3">
    <source>
        <dbReference type="Proteomes" id="UP000253426"/>
    </source>
</evidence>
<organism evidence="2 3">
    <name type="scientific">Roseimicrobium gellanilyticum</name>
    <dbReference type="NCBI Taxonomy" id="748857"/>
    <lineage>
        <taxon>Bacteria</taxon>
        <taxon>Pseudomonadati</taxon>
        <taxon>Verrucomicrobiota</taxon>
        <taxon>Verrucomicrobiia</taxon>
        <taxon>Verrucomicrobiales</taxon>
        <taxon>Verrucomicrobiaceae</taxon>
        <taxon>Roseimicrobium</taxon>
    </lineage>
</organism>
<feature type="domain" description="N-end rule aminoacyl transferase C-terminal" evidence="1">
    <location>
        <begin position="97"/>
        <end position="207"/>
    </location>
</feature>
<keyword evidence="3" id="KW-1185">Reference proteome</keyword>